<keyword evidence="6" id="KW-1185">Reference proteome</keyword>
<dbReference type="Proteomes" id="UP000233551">
    <property type="component" value="Unassembled WGS sequence"/>
</dbReference>
<evidence type="ECO:0000259" key="2">
    <source>
        <dbReference type="Pfam" id="PF14364"/>
    </source>
</evidence>
<sequence>MSGETLPSTVSSTMDNLFSPAGLFFLLNLMIASIAISSRLSSSSSNDHGTSEHDDRYQQQQEQGEEEQTPSNSSSDTPTDTEPLSRSPSLLGRFRLFDIGRSGMPHQEQEPAEPEHEQETERQLDNDDQSYEEISRSMRADDAREETRDTEVQSRMRRSWSIKSDSGQYQRAGESSGEEEEVVERRRPATARDLREGDEEVDAKADDFINRFKQQLRLQRIESLTRYGAMMGLSGKK</sequence>
<feature type="domain" description="DUF4408" evidence="2">
    <location>
        <begin position="12"/>
        <end position="40"/>
    </location>
</feature>
<dbReference type="InterPro" id="IPR025520">
    <property type="entry name" value="DUF4408"/>
</dbReference>
<accession>A0A218XPF7</accession>
<feature type="region of interest" description="Disordered" evidence="1">
    <location>
        <begin position="41"/>
        <end position="91"/>
    </location>
</feature>
<reference evidence="3" key="2">
    <citation type="submission" date="2017-06" db="EMBL/GenBank/DDBJ databases">
        <title>The pomegranate genome and the genomics of punicalagin biosynthesis.</title>
        <authorList>
            <person name="Xu C."/>
        </authorList>
    </citation>
    <scope>NUCLEOTIDE SEQUENCE [LARGE SCALE GENOMIC DNA]</scope>
    <source>
        <tissue evidence="3">Fresh leaf</tissue>
    </source>
</reference>
<dbReference type="PANTHER" id="PTHR33098:SF53">
    <property type="entry name" value="OS05G0540900 PROTEIN"/>
    <property type="match status" value="1"/>
</dbReference>
<dbReference type="OrthoDB" id="1931904at2759"/>
<dbReference type="PANTHER" id="PTHR33098">
    <property type="entry name" value="COTTON FIBER (DUF761)"/>
    <property type="match status" value="1"/>
</dbReference>
<dbReference type="EMBL" id="MTKT01001080">
    <property type="protein sequence ID" value="OWM86569.1"/>
    <property type="molecule type" value="Genomic_DNA"/>
</dbReference>
<dbReference type="InterPro" id="IPR008480">
    <property type="entry name" value="DUF761_pln"/>
</dbReference>
<name>A0A218XPF7_PUNGR</name>
<evidence type="ECO:0000313" key="5">
    <source>
        <dbReference type="Proteomes" id="UP000197138"/>
    </source>
</evidence>
<feature type="compositionally biased region" description="Basic and acidic residues" evidence="1">
    <location>
        <begin position="133"/>
        <end position="154"/>
    </location>
</feature>
<protein>
    <recommendedName>
        <fullName evidence="2">DUF4408 domain-containing protein</fullName>
    </recommendedName>
</protein>
<feature type="compositionally biased region" description="Low complexity" evidence="1">
    <location>
        <begin position="69"/>
        <end position="81"/>
    </location>
</feature>
<dbReference type="GeneID" id="116188671"/>
<reference evidence="4 6" key="3">
    <citation type="submission" date="2017-11" db="EMBL/GenBank/DDBJ databases">
        <title>De-novo sequencing of pomegranate (Punica granatum L.) genome.</title>
        <authorList>
            <person name="Akparov Z."/>
            <person name="Amiraslanov A."/>
            <person name="Hajiyeva S."/>
            <person name="Abbasov M."/>
            <person name="Kaur K."/>
            <person name="Hamwieh A."/>
            <person name="Solovyev V."/>
            <person name="Salamov A."/>
            <person name="Braich B."/>
            <person name="Kosarev P."/>
            <person name="Mahmoud A."/>
            <person name="Hajiyev E."/>
            <person name="Babayeva S."/>
            <person name="Izzatullayeva V."/>
            <person name="Mammadov A."/>
            <person name="Mammadov A."/>
            <person name="Sharifova S."/>
            <person name="Ojaghi J."/>
            <person name="Eynullazada K."/>
            <person name="Bayramov B."/>
            <person name="Abdulazimova A."/>
            <person name="Shahmuradov I."/>
        </authorList>
    </citation>
    <scope>NUCLEOTIDE SEQUENCE [LARGE SCALE GENOMIC DNA]</scope>
    <source>
        <strain evidence="4">AG2017</strain>
        <strain evidence="6">cv. AG2017</strain>
        <tissue evidence="4">Leaf</tissue>
    </source>
</reference>
<feature type="region of interest" description="Disordered" evidence="1">
    <location>
        <begin position="103"/>
        <end position="200"/>
    </location>
</feature>
<evidence type="ECO:0000313" key="6">
    <source>
        <dbReference type="Proteomes" id="UP000233551"/>
    </source>
</evidence>
<dbReference type="Pfam" id="PF05553">
    <property type="entry name" value="DUF761"/>
    <property type="match status" value="1"/>
</dbReference>
<organism evidence="3 5">
    <name type="scientific">Punica granatum</name>
    <name type="common">Pomegranate</name>
    <dbReference type="NCBI Taxonomy" id="22663"/>
    <lineage>
        <taxon>Eukaryota</taxon>
        <taxon>Viridiplantae</taxon>
        <taxon>Streptophyta</taxon>
        <taxon>Embryophyta</taxon>
        <taxon>Tracheophyta</taxon>
        <taxon>Spermatophyta</taxon>
        <taxon>Magnoliopsida</taxon>
        <taxon>eudicotyledons</taxon>
        <taxon>Gunneridae</taxon>
        <taxon>Pentapetalae</taxon>
        <taxon>rosids</taxon>
        <taxon>malvids</taxon>
        <taxon>Myrtales</taxon>
        <taxon>Lythraceae</taxon>
        <taxon>Punica</taxon>
    </lineage>
</organism>
<feature type="compositionally biased region" description="Basic and acidic residues" evidence="1">
    <location>
        <begin position="107"/>
        <end position="125"/>
    </location>
</feature>
<proteinExistence type="predicted"/>
<dbReference type="AlphaFoldDB" id="A0A218XPF7"/>
<gene>
    <name evidence="3" type="ORF">CDL15_Pgr015604</name>
    <name evidence="4" type="ORF">CRG98_043409</name>
</gene>
<reference evidence="5" key="1">
    <citation type="journal article" date="2017" name="Plant J.">
        <title>The pomegranate (Punica granatum L.) genome and the genomics of punicalagin biosynthesis.</title>
        <authorList>
            <person name="Qin G."/>
            <person name="Xu C."/>
            <person name="Ming R."/>
            <person name="Tang H."/>
            <person name="Guyot R."/>
            <person name="Kramer E.M."/>
            <person name="Hu Y."/>
            <person name="Yi X."/>
            <person name="Qi Y."/>
            <person name="Xu X."/>
            <person name="Gao Z."/>
            <person name="Pan H."/>
            <person name="Jian J."/>
            <person name="Tian Y."/>
            <person name="Yue Z."/>
            <person name="Xu Y."/>
        </authorList>
    </citation>
    <scope>NUCLEOTIDE SEQUENCE [LARGE SCALE GENOMIC DNA]</scope>
    <source>
        <strain evidence="5">cv. Dabenzi</strain>
    </source>
</reference>
<evidence type="ECO:0000313" key="4">
    <source>
        <dbReference type="EMBL" id="PKI36213.1"/>
    </source>
</evidence>
<feature type="compositionally biased region" description="Basic and acidic residues" evidence="1">
    <location>
        <begin position="183"/>
        <end position="195"/>
    </location>
</feature>
<evidence type="ECO:0000256" key="1">
    <source>
        <dbReference type="SAM" id="MobiDB-lite"/>
    </source>
</evidence>
<dbReference type="Pfam" id="PF14364">
    <property type="entry name" value="DUF4408"/>
    <property type="match status" value="1"/>
</dbReference>
<evidence type="ECO:0000313" key="3">
    <source>
        <dbReference type="EMBL" id="OWM86569.1"/>
    </source>
</evidence>
<dbReference type="EMBL" id="PGOL01004954">
    <property type="protein sequence ID" value="PKI36213.1"/>
    <property type="molecule type" value="Genomic_DNA"/>
</dbReference>
<dbReference type="STRING" id="22663.A0A218XPF7"/>
<dbReference type="Proteomes" id="UP000197138">
    <property type="component" value="Unassembled WGS sequence"/>
</dbReference>
<comment type="caution">
    <text evidence="3">The sequence shown here is derived from an EMBL/GenBank/DDBJ whole genome shotgun (WGS) entry which is preliminary data.</text>
</comment>